<name>X0T731_9ZZZZ</name>
<accession>X0T731</accession>
<proteinExistence type="predicted"/>
<dbReference type="AlphaFoldDB" id="X0T731"/>
<sequence length="44" mass="4797">MYQGQRSLCLRDAQYLADLVEALLAATALKHAALYKQEASLGDS</sequence>
<protein>
    <submittedName>
        <fullName evidence="1">Uncharacterized protein</fullName>
    </submittedName>
</protein>
<dbReference type="EMBL" id="BARS01012705">
    <property type="protein sequence ID" value="GAF89313.1"/>
    <property type="molecule type" value="Genomic_DNA"/>
</dbReference>
<gene>
    <name evidence="1" type="ORF">S01H1_22495</name>
</gene>
<comment type="caution">
    <text evidence="1">The sequence shown here is derived from an EMBL/GenBank/DDBJ whole genome shotgun (WGS) entry which is preliminary data.</text>
</comment>
<reference evidence="1" key="1">
    <citation type="journal article" date="2014" name="Front. Microbiol.">
        <title>High frequency of phylogenetically diverse reductive dehalogenase-homologous genes in deep subseafloor sedimentary metagenomes.</title>
        <authorList>
            <person name="Kawai M."/>
            <person name="Futagami T."/>
            <person name="Toyoda A."/>
            <person name="Takaki Y."/>
            <person name="Nishi S."/>
            <person name="Hori S."/>
            <person name="Arai W."/>
            <person name="Tsubouchi T."/>
            <person name="Morono Y."/>
            <person name="Uchiyama I."/>
            <person name="Ito T."/>
            <person name="Fujiyama A."/>
            <person name="Inagaki F."/>
            <person name="Takami H."/>
        </authorList>
    </citation>
    <scope>NUCLEOTIDE SEQUENCE</scope>
    <source>
        <strain evidence="1">Expedition CK06-06</strain>
    </source>
</reference>
<organism evidence="1">
    <name type="scientific">marine sediment metagenome</name>
    <dbReference type="NCBI Taxonomy" id="412755"/>
    <lineage>
        <taxon>unclassified sequences</taxon>
        <taxon>metagenomes</taxon>
        <taxon>ecological metagenomes</taxon>
    </lineage>
</organism>
<evidence type="ECO:0000313" key="1">
    <source>
        <dbReference type="EMBL" id="GAF89313.1"/>
    </source>
</evidence>